<keyword evidence="3" id="KW-0235">DNA replication</keyword>
<gene>
    <name evidence="9" type="ORF">N7509_011066</name>
</gene>
<dbReference type="InterPro" id="IPR023210">
    <property type="entry name" value="NADP_OxRdtase_dom"/>
</dbReference>
<evidence type="ECO:0000259" key="8">
    <source>
        <dbReference type="Pfam" id="PF00248"/>
    </source>
</evidence>
<dbReference type="OrthoDB" id="10258882at2759"/>
<dbReference type="InterPro" id="IPR003874">
    <property type="entry name" value="CDC45"/>
</dbReference>
<feature type="region of interest" description="Disordered" evidence="7">
    <location>
        <begin position="1032"/>
        <end position="1097"/>
    </location>
</feature>
<feature type="compositionally biased region" description="Acidic residues" evidence="7">
    <location>
        <begin position="1067"/>
        <end position="1092"/>
    </location>
</feature>
<dbReference type="Pfam" id="PF00248">
    <property type="entry name" value="Aldo_ket_red"/>
    <property type="match status" value="1"/>
</dbReference>
<dbReference type="AlphaFoldDB" id="A0A9W9VSV6"/>
<dbReference type="GO" id="GO:0031261">
    <property type="term" value="C:DNA replication preinitiation complex"/>
    <property type="evidence" value="ECO:0007669"/>
    <property type="project" value="TreeGrafter"/>
</dbReference>
<evidence type="ECO:0000256" key="2">
    <source>
        <dbReference type="ARBA" id="ARBA00010727"/>
    </source>
</evidence>
<dbReference type="GO" id="GO:1902977">
    <property type="term" value="P:mitotic DNA replication preinitiation complex assembly"/>
    <property type="evidence" value="ECO:0007669"/>
    <property type="project" value="TreeGrafter"/>
</dbReference>
<evidence type="ECO:0000256" key="3">
    <source>
        <dbReference type="ARBA" id="ARBA00022705"/>
    </source>
</evidence>
<evidence type="ECO:0000313" key="9">
    <source>
        <dbReference type="EMBL" id="KAJ5388525.1"/>
    </source>
</evidence>
<feature type="compositionally biased region" description="Basic and acidic residues" evidence="7">
    <location>
        <begin position="1033"/>
        <end position="1066"/>
    </location>
</feature>
<proteinExistence type="inferred from homology"/>
<evidence type="ECO:0000256" key="7">
    <source>
        <dbReference type="SAM" id="MobiDB-lite"/>
    </source>
</evidence>
<reference evidence="9" key="2">
    <citation type="journal article" date="2023" name="IMA Fungus">
        <title>Comparative genomic study of the Penicillium genus elucidates a diverse pangenome and 15 lateral gene transfer events.</title>
        <authorList>
            <person name="Petersen C."/>
            <person name="Sorensen T."/>
            <person name="Nielsen M.R."/>
            <person name="Sondergaard T.E."/>
            <person name="Sorensen J.L."/>
            <person name="Fitzpatrick D.A."/>
            <person name="Frisvad J.C."/>
            <person name="Nielsen K.L."/>
        </authorList>
    </citation>
    <scope>NUCLEOTIDE SEQUENCE</scope>
    <source>
        <strain evidence="9">IBT 29677</strain>
    </source>
</reference>
<dbReference type="GO" id="GO:0006270">
    <property type="term" value="P:DNA replication initiation"/>
    <property type="evidence" value="ECO:0007669"/>
    <property type="project" value="InterPro"/>
</dbReference>
<dbReference type="InterPro" id="IPR036812">
    <property type="entry name" value="NAD(P)_OxRdtase_dom_sf"/>
</dbReference>
<dbReference type="EMBL" id="JAPZBU010000009">
    <property type="protein sequence ID" value="KAJ5388525.1"/>
    <property type="molecule type" value="Genomic_DNA"/>
</dbReference>
<comment type="caution">
    <text evidence="9">The sequence shown here is derived from an EMBL/GenBank/DDBJ whole genome shotgun (WGS) entry which is preliminary data.</text>
</comment>
<feature type="region of interest" description="Disordered" evidence="7">
    <location>
        <begin position="516"/>
        <end position="572"/>
    </location>
</feature>
<dbReference type="GO" id="GO:0000727">
    <property type="term" value="P:double-strand break repair via break-induced replication"/>
    <property type="evidence" value="ECO:0007669"/>
    <property type="project" value="TreeGrafter"/>
</dbReference>
<comment type="subcellular location">
    <subcellularLocation>
        <location evidence="1">Nucleus</location>
    </subcellularLocation>
</comment>
<dbReference type="GeneID" id="81374683"/>
<dbReference type="Proteomes" id="UP001147747">
    <property type="component" value="Unassembled WGS sequence"/>
</dbReference>
<evidence type="ECO:0000256" key="4">
    <source>
        <dbReference type="ARBA" id="ARBA00023002"/>
    </source>
</evidence>
<accession>A0A9W9VSV6</accession>
<keyword evidence="4" id="KW-0560">Oxidoreductase</keyword>
<feature type="compositionally biased region" description="Acidic residues" evidence="7">
    <location>
        <begin position="516"/>
        <end position="535"/>
    </location>
</feature>
<comment type="similarity">
    <text evidence="2">Belongs to the CDC45 family.</text>
</comment>
<evidence type="ECO:0000256" key="6">
    <source>
        <dbReference type="ARBA" id="ARBA00023306"/>
    </source>
</evidence>
<dbReference type="GO" id="GO:0003697">
    <property type="term" value="F:single-stranded DNA binding"/>
    <property type="evidence" value="ECO:0007669"/>
    <property type="project" value="TreeGrafter"/>
</dbReference>
<reference evidence="9" key="1">
    <citation type="submission" date="2022-12" db="EMBL/GenBank/DDBJ databases">
        <authorList>
            <person name="Petersen C."/>
        </authorList>
    </citation>
    <scope>NUCLEOTIDE SEQUENCE</scope>
    <source>
        <strain evidence="9">IBT 29677</strain>
    </source>
</reference>
<sequence length="1150" mass="127025">MSRPSTIFGGALIGTSFTTAAQVQELLDQLQSIGINRIDTAARYSPTSPGSSERLLGEVRAQEQGFTIDTKTSTDGSLKTDGSGSLTAANITKSINDSFSRLHVVNVHILYFHRPDPETPIAEQASEIHRQYLEGRFEKFGLSNFPPGLVTEFIAVCEDKNYVKPSVYQGLYNLLSRESEKTLFPLLRKHGIAFNAYSPLAGGFLTGRATRGDTVGTRYAPGNQTTSALNVKYDTLDMHRAVAGLLDTIDPLEISGAEACLRWLYYHSILDEKDGVILGASKISQIVQNLSDISKGPLPEIVVQKIDSLFAQLAMYLPRQLISHLYLQLLRSHHPLSPPVLILVALEPDALCACRILTALLKRDYIPHKIQPVAGYGDLARAGEELVRPMQTTNGGSGGVVVCLGVGGLVDLAEILGMSQPEEEEIEEDMGGVEIWVFDARRPWNLANVFGGQAGMGQAMAEIDVNARRRGRGVDQGRITPAYTSKSGGIIVFDDGDIQEELGSERDAYYALLEMPEVDDDDESDGDDDEEEEESMPTGSKKRKSWSGREDDDDSDEEDGPPTPTKTKQFRLLDCLISNDSPSPEEPKQLSARSLKRRLLRMKRKHDATLQSYYSSGTSYSEPISSLVYSLASELGREDNDLLWLGIVGISSLELSGRTMTGVGISNSSEEGGSAGWGGQRGEHLRQIFRDEVHRLNPPDPLERDRDIRGEINGVIPTTARSPTDTSIRLSPEPRFLLVRHWSLYESMLHSPYLAPRLHVWTENGRKRLHKLLAKMGISLTQCHQFYTHMDMELKRVLRGRLLKYAPMYGLDGLVPAEPTGHASSREGWGFVRCWGWKACLSATDVGVIIGAMLEVGPHETSASWDAKRLPRARGTNDDVENGGGTGESDLASLLPRFWNAYDALSLTSESPTLLMEALPLAQHLHRAILRTGTSLLSKHQIRHLRAFRIAVVKDGPDVKLFTNPGALTKLALWIAEAIRVQEREKGDSIKIGRKRAAGTPLVLAGLDEDRDLYVVVGTGGGGGVIDYAAMSKRREERSKKKEARDKKQRERSSRRAQRAAERAEREDDDEAEDEESDESESESESESEDEDPGTKKHLLRNRFGIAFQEVVQETNARVRIDSFDHCVVEVQKDDLGGFLEALSFRSVVG</sequence>
<name>A0A9W9VSV6_9EURO</name>
<dbReference type="Gene3D" id="3.20.20.100">
    <property type="entry name" value="NADP-dependent oxidoreductase domain"/>
    <property type="match status" value="1"/>
</dbReference>
<dbReference type="RefSeq" id="XP_056486323.1">
    <property type="nucleotide sequence ID" value="XM_056635703.1"/>
</dbReference>
<dbReference type="CDD" id="cd19075">
    <property type="entry name" value="AKR_AKR7A1-5"/>
    <property type="match status" value="1"/>
</dbReference>
<dbReference type="GO" id="GO:0003682">
    <property type="term" value="F:chromatin binding"/>
    <property type="evidence" value="ECO:0007669"/>
    <property type="project" value="TreeGrafter"/>
</dbReference>
<keyword evidence="5" id="KW-0539">Nucleus</keyword>
<keyword evidence="6" id="KW-0131">Cell cycle</keyword>
<dbReference type="PANTHER" id="PTHR10507">
    <property type="entry name" value="CDC45-RELATED PROTEIN"/>
    <property type="match status" value="1"/>
</dbReference>
<keyword evidence="10" id="KW-1185">Reference proteome</keyword>
<organism evidence="9 10">
    <name type="scientific">Penicillium cosmopolitanum</name>
    <dbReference type="NCBI Taxonomy" id="1131564"/>
    <lineage>
        <taxon>Eukaryota</taxon>
        <taxon>Fungi</taxon>
        <taxon>Dikarya</taxon>
        <taxon>Ascomycota</taxon>
        <taxon>Pezizomycotina</taxon>
        <taxon>Eurotiomycetes</taxon>
        <taxon>Eurotiomycetidae</taxon>
        <taxon>Eurotiales</taxon>
        <taxon>Aspergillaceae</taxon>
        <taxon>Penicillium</taxon>
    </lineage>
</organism>
<dbReference type="GO" id="GO:0016491">
    <property type="term" value="F:oxidoreductase activity"/>
    <property type="evidence" value="ECO:0007669"/>
    <property type="project" value="UniProtKB-KW"/>
</dbReference>
<evidence type="ECO:0000313" key="10">
    <source>
        <dbReference type="Proteomes" id="UP001147747"/>
    </source>
</evidence>
<dbReference type="Pfam" id="PF02724">
    <property type="entry name" value="CDC45"/>
    <property type="match status" value="1"/>
</dbReference>
<feature type="domain" description="NADP-dependent oxidoreductase" evidence="8">
    <location>
        <begin position="7"/>
        <end position="309"/>
    </location>
</feature>
<evidence type="ECO:0000256" key="1">
    <source>
        <dbReference type="ARBA" id="ARBA00004123"/>
    </source>
</evidence>
<protein>
    <recommendedName>
        <fullName evidence="8">NADP-dependent oxidoreductase domain-containing protein</fullName>
    </recommendedName>
</protein>
<dbReference type="SUPFAM" id="SSF51430">
    <property type="entry name" value="NAD(P)-linked oxidoreductase"/>
    <property type="match status" value="1"/>
</dbReference>
<feature type="compositionally biased region" description="Acidic residues" evidence="7">
    <location>
        <begin position="550"/>
        <end position="560"/>
    </location>
</feature>
<dbReference type="PANTHER" id="PTHR10507:SF0">
    <property type="entry name" value="CELL DIVISION CONTROL PROTEIN 45 HOMOLOG"/>
    <property type="match status" value="1"/>
</dbReference>
<evidence type="ECO:0000256" key="5">
    <source>
        <dbReference type="ARBA" id="ARBA00023242"/>
    </source>
</evidence>
<dbReference type="GO" id="GO:0003688">
    <property type="term" value="F:DNA replication origin binding"/>
    <property type="evidence" value="ECO:0007669"/>
    <property type="project" value="TreeGrafter"/>
</dbReference>